<evidence type="ECO:0000313" key="2">
    <source>
        <dbReference type="Proteomes" id="UP000316562"/>
    </source>
</evidence>
<evidence type="ECO:0000313" key="1">
    <source>
        <dbReference type="EMBL" id="RZD15709.1"/>
    </source>
</evidence>
<dbReference type="Proteomes" id="UP000316562">
    <property type="component" value="Unassembled WGS sequence"/>
</dbReference>
<sequence length="182" mass="21106">MLKNKSFSIFQLLTGTAFIFIFSFALFNSAYALSYASIKNNNGTKNIGGKLNKKYYAENKKYVILNLSSDLKGYIDKKNQKVYYYYAKTKQYYYWNEGIWFNSKHLNNIFKITRQTRIPAPLKHGPLLRVKRKKIPAGFAALKVPPKSVSKKLPNAATQHLYNFPLTLHGLVIYQKKFNLND</sequence>
<dbReference type="EMBL" id="SGBC01000004">
    <property type="protein sequence ID" value="RZD15709.1"/>
    <property type="molecule type" value="Genomic_DNA"/>
</dbReference>
<gene>
    <name evidence="1" type="ORF">EVJ46_09295</name>
</gene>
<accession>A0A519BEM1</accession>
<protein>
    <submittedName>
        <fullName evidence="1">Uncharacterized protein</fullName>
    </submittedName>
</protein>
<organism evidence="1 2">
    <name type="scientific">Acididesulfobacter guangdongensis</name>
    <dbReference type="NCBI Taxonomy" id="2597225"/>
    <lineage>
        <taxon>Bacteria</taxon>
        <taxon>Deltaproteobacteria</taxon>
        <taxon>Candidatus Acidulodesulfobacterales</taxon>
        <taxon>Candidatus Acididesulfobacter</taxon>
    </lineage>
</organism>
<dbReference type="AlphaFoldDB" id="A0A519BEM1"/>
<comment type="caution">
    <text evidence="1">The sequence shown here is derived from an EMBL/GenBank/DDBJ whole genome shotgun (WGS) entry which is preliminary data.</text>
</comment>
<proteinExistence type="predicted"/>
<name>A0A519BEM1_ACIG2</name>
<reference evidence="1 2" key="1">
    <citation type="journal article" date="2019" name="ISME J.">
        <title>Insights into ecological role of a new deltaproteobacterial order Candidatus Acidulodesulfobacterales by metagenomics and metatranscriptomics.</title>
        <authorList>
            <person name="Tan S."/>
            <person name="Liu J."/>
            <person name="Fang Y."/>
            <person name="Hedlund B.P."/>
            <person name="Lian Z.H."/>
            <person name="Huang L.Y."/>
            <person name="Li J.T."/>
            <person name="Huang L.N."/>
            <person name="Li W.J."/>
            <person name="Jiang H.C."/>
            <person name="Dong H.L."/>
            <person name="Shu W.S."/>
        </authorList>
    </citation>
    <scope>NUCLEOTIDE SEQUENCE [LARGE SCALE GENOMIC DNA]</scope>
    <source>
        <strain evidence="1">AP2</strain>
    </source>
</reference>